<feature type="signal peptide" evidence="1">
    <location>
        <begin position="1"/>
        <end position="19"/>
    </location>
</feature>
<feature type="chain" id="PRO_5019769338" description="Secreted protein" evidence="1">
    <location>
        <begin position="20"/>
        <end position="124"/>
    </location>
</feature>
<organism evidence="2 3">
    <name type="scientific">Colletotrichum orbiculare (strain 104-T / ATCC 96160 / CBS 514.97 / LARS 414 / MAFF 240422)</name>
    <name type="common">Cucumber anthracnose fungus</name>
    <name type="synonym">Colletotrichum lagenarium</name>
    <dbReference type="NCBI Taxonomy" id="1213857"/>
    <lineage>
        <taxon>Eukaryota</taxon>
        <taxon>Fungi</taxon>
        <taxon>Dikarya</taxon>
        <taxon>Ascomycota</taxon>
        <taxon>Pezizomycotina</taxon>
        <taxon>Sordariomycetes</taxon>
        <taxon>Hypocreomycetidae</taxon>
        <taxon>Glomerellales</taxon>
        <taxon>Glomerellaceae</taxon>
        <taxon>Colletotrichum</taxon>
        <taxon>Colletotrichum orbiculare species complex</taxon>
    </lineage>
</organism>
<reference evidence="3" key="2">
    <citation type="journal article" date="2019" name="Mol. Plant Microbe Interact.">
        <title>Genome sequence resources for four phytopathogenic fungi from the Colletotrichum orbiculare species complex.</title>
        <authorList>
            <person name="Gan P."/>
            <person name="Tsushima A."/>
            <person name="Narusaka M."/>
            <person name="Narusaka Y."/>
            <person name="Takano Y."/>
            <person name="Kubo Y."/>
            <person name="Shirasu K."/>
        </authorList>
    </citation>
    <scope>GENOME REANNOTATION</scope>
    <source>
        <strain evidence="3">104-T / ATCC 96160 / CBS 514.97 / LARS 414 / MAFF 240422</strain>
    </source>
</reference>
<evidence type="ECO:0000313" key="3">
    <source>
        <dbReference type="Proteomes" id="UP000014480"/>
    </source>
</evidence>
<accession>A0A484FHX3</accession>
<gene>
    <name evidence="2" type="ORF">Cob_v008823</name>
</gene>
<keyword evidence="1" id="KW-0732">Signal</keyword>
<dbReference type="EMBL" id="AMCV02000025">
    <property type="protein sequence ID" value="TDZ18059.1"/>
    <property type="molecule type" value="Genomic_DNA"/>
</dbReference>
<protein>
    <recommendedName>
        <fullName evidence="4">Secreted protein</fullName>
    </recommendedName>
</protein>
<evidence type="ECO:0000313" key="2">
    <source>
        <dbReference type="EMBL" id="TDZ18059.1"/>
    </source>
</evidence>
<dbReference type="AlphaFoldDB" id="A0A484FHX3"/>
<comment type="caution">
    <text evidence="2">The sequence shown here is derived from an EMBL/GenBank/DDBJ whole genome shotgun (WGS) entry which is preliminary data.</text>
</comment>
<dbReference type="Proteomes" id="UP000014480">
    <property type="component" value="Unassembled WGS sequence"/>
</dbReference>
<evidence type="ECO:0008006" key="4">
    <source>
        <dbReference type="Google" id="ProtNLM"/>
    </source>
</evidence>
<proteinExistence type="predicted"/>
<reference evidence="3" key="1">
    <citation type="journal article" date="2013" name="New Phytol.">
        <title>Comparative genomic and transcriptomic analyses reveal the hemibiotrophic stage shift of Colletotrichum fungi.</title>
        <authorList>
            <person name="Gan P."/>
            <person name="Ikeda K."/>
            <person name="Irieda H."/>
            <person name="Narusaka M."/>
            <person name="O'Connell R.J."/>
            <person name="Narusaka Y."/>
            <person name="Takano Y."/>
            <person name="Kubo Y."/>
            <person name="Shirasu K."/>
        </authorList>
    </citation>
    <scope>NUCLEOTIDE SEQUENCE [LARGE SCALE GENOMIC DNA]</scope>
    <source>
        <strain evidence="3">104-T / ATCC 96160 / CBS 514.97 / LARS 414 / MAFF 240422</strain>
    </source>
</reference>
<sequence length="124" mass="13735">MNFRPLYLSLLLLFQRSTADLHTYCGCQHGTNQGLDFDATKSVADNECNPLVWAPIAYQPHDDLHWAGGKVRWPGAYLQCADGSKCIDGLDFVRQCKKHNPNADGACLECNGIPQQSPGRIQCN</sequence>
<evidence type="ECO:0000256" key="1">
    <source>
        <dbReference type="SAM" id="SignalP"/>
    </source>
</evidence>
<keyword evidence="3" id="KW-1185">Reference proteome</keyword>
<name>A0A484FHX3_COLOR</name>
<dbReference type="OrthoDB" id="4790990at2759"/>